<proteinExistence type="predicted"/>
<name>A0A382F4Y4_9ZZZZ</name>
<evidence type="ECO:0000313" key="1">
    <source>
        <dbReference type="EMBL" id="SVB57181.1"/>
    </source>
</evidence>
<sequence length="32" mass="3426">VDAIKAVQARIKAVTQSLDGVLLLRFGNDEAN</sequence>
<dbReference type="EMBL" id="UINC01047649">
    <property type="protein sequence ID" value="SVB57181.1"/>
    <property type="molecule type" value="Genomic_DNA"/>
</dbReference>
<feature type="non-terminal residue" evidence="1">
    <location>
        <position position="1"/>
    </location>
</feature>
<organism evidence="1">
    <name type="scientific">marine metagenome</name>
    <dbReference type="NCBI Taxonomy" id="408172"/>
    <lineage>
        <taxon>unclassified sequences</taxon>
        <taxon>metagenomes</taxon>
        <taxon>ecological metagenomes</taxon>
    </lineage>
</organism>
<accession>A0A382F4Y4</accession>
<gene>
    <name evidence="1" type="ORF">METZ01_LOCUS210035</name>
</gene>
<dbReference type="AlphaFoldDB" id="A0A382F4Y4"/>
<protein>
    <submittedName>
        <fullName evidence="1">Uncharacterized protein</fullName>
    </submittedName>
</protein>
<reference evidence="1" key="1">
    <citation type="submission" date="2018-05" db="EMBL/GenBank/DDBJ databases">
        <authorList>
            <person name="Lanie J.A."/>
            <person name="Ng W.-L."/>
            <person name="Kazmierczak K.M."/>
            <person name="Andrzejewski T.M."/>
            <person name="Davidsen T.M."/>
            <person name="Wayne K.J."/>
            <person name="Tettelin H."/>
            <person name="Glass J.I."/>
            <person name="Rusch D."/>
            <person name="Podicherti R."/>
            <person name="Tsui H.-C.T."/>
            <person name="Winkler M.E."/>
        </authorList>
    </citation>
    <scope>NUCLEOTIDE SEQUENCE</scope>
</reference>
<feature type="non-terminal residue" evidence="1">
    <location>
        <position position="32"/>
    </location>
</feature>